<evidence type="ECO:0000256" key="1">
    <source>
        <dbReference type="SAM" id="SignalP"/>
    </source>
</evidence>
<evidence type="ECO:0000313" key="2">
    <source>
        <dbReference type="EMBL" id="KAK9732252.1"/>
    </source>
</evidence>
<gene>
    <name evidence="2" type="ORF">QE152_g12959</name>
</gene>
<keyword evidence="3" id="KW-1185">Reference proteome</keyword>
<sequence length="267" mass="29678">MTTCFLMIAGCFLPQFSYSAVLKTSSRASESYDQKQTGDYNIRLHLKDFQIIALLSEEALNALSDDYEDLDYHIPDEYLDVPLPTTQKQDSISSTTIEISTHPSIVERIKTTTGTTLSTTTATSPPRRTVTSRVTTKKPEIITRTTPSTTLSTLSTTITTIKQDISNKSFTDNPFREDADKIPVISTSVTILPSGDDSGHAGSVSQVMLGEILQYKRCPDGYSRDKMGRCRKTRRPQLPFDITRFTSSLATRFKRPVLHTSTAKSDS</sequence>
<reference evidence="2 3" key="1">
    <citation type="journal article" date="2024" name="BMC Genomics">
        <title>De novo assembly and annotation of Popillia japonica's genome with initial clues to its potential as an invasive pest.</title>
        <authorList>
            <person name="Cucini C."/>
            <person name="Boschi S."/>
            <person name="Funari R."/>
            <person name="Cardaioli E."/>
            <person name="Iannotti N."/>
            <person name="Marturano G."/>
            <person name="Paoli F."/>
            <person name="Bruttini M."/>
            <person name="Carapelli A."/>
            <person name="Frati F."/>
            <person name="Nardi F."/>
        </authorList>
    </citation>
    <scope>NUCLEOTIDE SEQUENCE [LARGE SCALE GENOMIC DNA]</scope>
    <source>
        <strain evidence="2">DMR45628</strain>
    </source>
</reference>
<dbReference type="AlphaFoldDB" id="A0AAW1LB68"/>
<evidence type="ECO:0000313" key="3">
    <source>
        <dbReference type="Proteomes" id="UP001458880"/>
    </source>
</evidence>
<comment type="caution">
    <text evidence="2">The sequence shown here is derived from an EMBL/GenBank/DDBJ whole genome shotgun (WGS) entry which is preliminary data.</text>
</comment>
<dbReference type="Proteomes" id="UP001458880">
    <property type="component" value="Unassembled WGS sequence"/>
</dbReference>
<name>A0AAW1LB68_POPJA</name>
<keyword evidence="1" id="KW-0732">Signal</keyword>
<proteinExistence type="predicted"/>
<feature type="signal peptide" evidence="1">
    <location>
        <begin position="1"/>
        <end position="19"/>
    </location>
</feature>
<accession>A0AAW1LB68</accession>
<feature type="chain" id="PRO_5043351460" evidence="1">
    <location>
        <begin position="20"/>
        <end position="267"/>
    </location>
</feature>
<dbReference type="EMBL" id="JASPKY010000120">
    <property type="protein sequence ID" value="KAK9732252.1"/>
    <property type="molecule type" value="Genomic_DNA"/>
</dbReference>
<organism evidence="2 3">
    <name type="scientific">Popillia japonica</name>
    <name type="common">Japanese beetle</name>
    <dbReference type="NCBI Taxonomy" id="7064"/>
    <lineage>
        <taxon>Eukaryota</taxon>
        <taxon>Metazoa</taxon>
        <taxon>Ecdysozoa</taxon>
        <taxon>Arthropoda</taxon>
        <taxon>Hexapoda</taxon>
        <taxon>Insecta</taxon>
        <taxon>Pterygota</taxon>
        <taxon>Neoptera</taxon>
        <taxon>Endopterygota</taxon>
        <taxon>Coleoptera</taxon>
        <taxon>Polyphaga</taxon>
        <taxon>Scarabaeiformia</taxon>
        <taxon>Scarabaeidae</taxon>
        <taxon>Rutelinae</taxon>
        <taxon>Popillia</taxon>
    </lineage>
</organism>
<protein>
    <submittedName>
        <fullName evidence="2">Uncharacterized protein</fullName>
    </submittedName>
</protein>